<sequence>MTIRKIDGVDVDADTLDGEQPAAFEDAGAAAAAVTAHGIGAKHRWAANKVLLGAGVDANPTEVDPGVDWSVKTPVADVISQPGGDLSGTTYYDALSVTAAGYLTSVMLISLIISPTASVI</sequence>
<dbReference type="AlphaFoldDB" id="X1TYB2"/>
<dbReference type="EMBL" id="BARW01033491">
    <property type="protein sequence ID" value="GAJ10323.1"/>
    <property type="molecule type" value="Genomic_DNA"/>
</dbReference>
<protein>
    <submittedName>
        <fullName evidence="1">Uncharacterized protein</fullName>
    </submittedName>
</protein>
<name>X1TYB2_9ZZZZ</name>
<proteinExistence type="predicted"/>
<organism evidence="1">
    <name type="scientific">marine sediment metagenome</name>
    <dbReference type="NCBI Taxonomy" id="412755"/>
    <lineage>
        <taxon>unclassified sequences</taxon>
        <taxon>metagenomes</taxon>
        <taxon>ecological metagenomes</taxon>
    </lineage>
</organism>
<gene>
    <name evidence="1" type="ORF">S12H4_52737</name>
</gene>
<reference evidence="1" key="1">
    <citation type="journal article" date="2014" name="Front. Microbiol.">
        <title>High frequency of phylogenetically diverse reductive dehalogenase-homologous genes in deep subseafloor sedimentary metagenomes.</title>
        <authorList>
            <person name="Kawai M."/>
            <person name="Futagami T."/>
            <person name="Toyoda A."/>
            <person name="Takaki Y."/>
            <person name="Nishi S."/>
            <person name="Hori S."/>
            <person name="Arai W."/>
            <person name="Tsubouchi T."/>
            <person name="Morono Y."/>
            <person name="Uchiyama I."/>
            <person name="Ito T."/>
            <person name="Fujiyama A."/>
            <person name="Inagaki F."/>
            <person name="Takami H."/>
        </authorList>
    </citation>
    <scope>NUCLEOTIDE SEQUENCE</scope>
    <source>
        <strain evidence="1">Expedition CK06-06</strain>
    </source>
</reference>
<evidence type="ECO:0000313" key="1">
    <source>
        <dbReference type="EMBL" id="GAJ10323.1"/>
    </source>
</evidence>
<comment type="caution">
    <text evidence="1">The sequence shown here is derived from an EMBL/GenBank/DDBJ whole genome shotgun (WGS) entry which is preliminary data.</text>
</comment>
<accession>X1TYB2</accession>